<evidence type="ECO:0000256" key="4">
    <source>
        <dbReference type="SAM" id="Coils"/>
    </source>
</evidence>
<feature type="domain" description="Prokaryotic-type class I peptide chain release factors" evidence="6">
    <location>
        <begin position="397"/>
        <end position="413"/>
    </location>
</feature>
<dbReference type="Proteomes" id="UP000007797">
    <property type="component" value="Unassembled WGS sequence"/>
</dbReference>
<dbReference type="Pfam" id="PF03462">
    <property type="entry name" value="PCRF"/>
    <property type="match status" value="1"/>
</dbReference>
<feature type="coiled-coil region" evidence="4">
    <location>
        <begin position="199"/>
        <end position="262"/>
    </location>
</feature>
<evidence type="ECO:0000313" key="7">
    <source>
        <dbReference type="EMBL" id="EGG18783.1"/>
    </source>
</evidence>
<dbReference type="RefSeq" id="XP_004357245.1">
    <property type="nucleotide sequence ID" value="XM_004357189.1"/>
</dbReference>
<evidence type="ECO:0000256" key="3">
    <source>
        <dbReference type="ARBA" id="ARBA00022917"/>
    </source>
</evidence>
<feature type="region of interest" description="Disordered" evidence="5">
    <location>
        <begin position="453"/>
        <end position="476"/>
    </location>
</feature>
<dbReference type="PANTHER" id="PTHR43804:SF7">
    <property type="entry name" value="LD18447P"/>
    <property type="match status" value="1"/>
</dbReference>
<dbReference type="PROSITE" id="PS00745">
    <property type="entry name" value="RF_PROK_I"/>
    <property type="match status" value="1"/>
</dbReference>
<dbReference type="AlphaFoldDB" id="F4PZL9"/>
<dbReference type="GO" id="GO:0005737">
    <property type="term" value="C:cytoplasm"/>
    <property type="evidence" value="ECO:0007669"/>
    <property type="project" value="UniProtKB-ARBA"/>
</dbReference>
<dbReference type="FunFam" id="3.30.160.20:FF:000004">
    <property type="entry name" value="Peptide chain release factor 1"/>
    <property type="match status" value="1"/>
</dbReference>
<dbReference type="InterPro" id="IPR000352">
    <property type="entry name" value="Pep_chain_release_fac_I"/>
</dbReference>
<dbReference type="Gene3D" id="6.10.140.1950">
    <property type="match status" value="1"/>
</dbReference>
<dbReference type="GO" id="GO:0003747">
    <property type="term" value="F:translation release factor activity"/>
    <property type="evidence" value="ECO:0007669"/>
    <property type="project" value="InterPro"/>
</dbReference>
<dbReference type="InterPro" id="IPR005139">
    <property type="entry name" value="PCRF"/>
</dbReference>
<dbReference type="Gene3D" id="3.30.70.1660">
    <property type="match status" value="2"/>
</dbReference>
<dbReference type="GeneID" id="14870832"/>
<evidence type="ECO:0000256" key="5">
    <source>
        <dbReference type="SAM" id="MobiDB-lite"/>
    </source>
</evidence>
<name>F4PZL9_CACFS</name>
<dbReference type="InterPro" id="IPR045853">
    <property type="entry name" value="Pep_chain_release_fac_I_sf"/>
</dbReference>
<reference evidence="8" key="1">
    <citation type="journal article" date="2011" name="Genome Res.">
        <title>Phylogeny-wide analysis of social amoeba genomes highlights ancient origins for complex intercellular communication.</title>
        <authorList>
            <person name="Heidel A.J."/>
            <person name="Lawal H.M."/>
            <person name="Felder M."/>
            <person name="Schilde C."/>
            <person name="Helps N.R."/>
            <person name="Tunggal B."/>
            <person name="Rivero F."/>
            <person name="John U."/>
            <person name="Schleicher M."/>
            <person name="Eichinger L."/>
            <person name="Platzer M."/>
            <person name="Noegel A.A."/>
            <person name="Schaap P."/>
            <person name="Gloeckner G."/>
        </authorList>
    </citation>
    <scope>NUCLEOTIDE SEQUENCE [LARGE SCALE GENOMIC DNA]</scope>
    <source>
        <strain evidence="8">SH3</strain>
    </source>
</reference>
<dbReference type="InterPro" id="IPR050057">
    <property type="entry name" value="Prokaryotic/Mito_RF"/>
</dbReference>
<protein>
    <submittedName>
        <fullName evidence="7">Peptide chain release factor 1</fullName>
    </submittedName>
</protein>
<dbReference type="Pfam" id="PF00472">
    <property type="entry name" value="RF-1"/>
    <property type="match status" value="1"/>
</dbReference>
<proteinExistence type="inferred from homology"/>
<dbReference type="PANTHER" id="PTHR43804">
    <property type="entry name" value="LD18447P"/>
    <property type="match status" value="1"/>
</dbReference>
<organism evidence="7 8">
    <name type="scientific">Cavenderia fasciculata</name>
    <name type="common">Slime mold</name>
    <name type="synonym">Dictyostelium fasciculatum</name>
    <dbReference type="NCBI Taxonomy" id="261658"/>
    <lineage>
        <taxon>Eukaryota</taxon>
        <taxon>Amoebozoa</taxon>
        <taxon>Evosea</taxon>
        <taxon>Eumycetozoa</taxon>
        <taxon>Dictyostelia</taxon>
        <taxon>Acytosteliales</taxon>
        <taxon>Cavenderiaceae</taxon>
        <taxon>Cavenderia</taxon>
    </lineage>
</organism>
<evidence type="ECO:0000256" key="1">
    <source>
        <dbReference type="ARBA" id="ARBA00010835"/>
    </source>
</evidence>
<dbReference type="STRING" id="1054147.F4PZL9"/>
<dbReference type="EMBL" id="GL883017">
    <property type="protein sequence ID" value="EGG18783.1"/>
    <property type="molecule type" value="Genomic_DNA"/>
</dbReference>
<comment type="similarity">
    <text evidence="1">Belongs to the prokaryotic/mitochondrial release factor family.</text>
</comment>
<keyword evidence="4" id="KW-0175">Coiled coil</keyword>
<dbReference type="KEGG" id="dfa:DFA_02522"/>
<dbReference type="Gene3D" id="3.30.160.20">
    <property type="match status" value="1"/>
</dbReference>
<accession>F4PZL9</accession>
<keyword evidence="3" id="KW-0648">Protein biosynthesis</keyword>
<dbReference type="OrthoDB" id="2019491at2759"/>
<gene>
    <name evidence="7" type="primary">prfA</name>
    <name evidence="7" type="ORF">DFA_02522</name>
</gene>
<dbReference type="NCBIfam" id="NF001859">
    <property type="entry name" value="PRK00591.1"/>
    <property type="match status" value="1"/>
</dbReference>
<sequence length="530" mass="60436">MSPIQFFNKKSLIVFVLTKMANTAKWMLSLAISNNELSDNGEMKEIKRERMNSLLRGCNSTTRSIVSRYLLLPTATTTTTTTTPITTPITIDQLCFGFCNNNNETKNNNNYIRNNNNNNNNNNYFQQKRQYCTESMMMMMSNANQQMPFDQLKDLFIRHSFHYKSTLPENILSKVYSNETKFDGLQRLIESQSLPQSEIKKVSKELDELREQVNSWKVLLVKCQELRELEEMVSEVKDKEEKELMNQDLKEMVEQVKDSERALVMSLLPSDKDDEGNAIMEIRAGTGGSEAQLFALEMLGMYEGYAQTMGWKFEVLEIGWTDAVGNKACRDASASISGRGVFGFLKNESGVHRVQRIPETETMGRVHTSTVTVAILPEPKEVDIKIRDSELRIDVYRSSGNGGQSVNTTDSAVRITHLPTGTVVAMQDERSQLMNRAKAMKILRARLYEAERSRLHNERSSHRSSQIGDASRSEKIRTYNFPQDRVTDHRVNISTNNIESVMAGESLNDLIEEIILQLQTKDLDLILNKD</sequence>
<dbReference type="SUPFAM" id="SSF75620">
    <property type="entry name" value="Release factor"/>
    <property type="match status" value="1"/>
</dbReference>
<evidence type="ECO:0000259" key="6">
    <source>
        <dbReference type="PROSITE" id="PS00745"/>
    </source>
</evidence>
<keyword evidence="8" id="KW-1185">Reference proteome</keyword>
<keyword evidence="2" id="KW-0488">Methylation</keyword>
<dbReference type="SMART" id="SM00937">
    <property type="entry name" value="PCRF"/>
    <property type="match status" value="1"/>
</dbReference>
<evidence type="ECO:0000256" key="2">
    <source>
        <dbReference type="ARBA" id="ARBA00022481"/>
    </source>
</evidence>
<evidence type="ECO:0000313" key="8">
    <source>
        <dbReference type="Proteomes" id="UP000007797"/>
    </source>
</evidence>